<organism evidence="1 2">
    <name type="scientific">Cryptococcus deuterogattii Ram5</name>
    <dbReference type="NCBI Taxonomy" id="1296110"/>
    <lineage>
        <taxon>Eukaryota</taxon>
        <taxon>Fungi</taxon>
        <taxon>Dikarya</taxon>
        <taxon>Basidiomycota</taxon>
        <taxon>Agaricomycotina</taxon>
        <taxon>Tremellomycetes</taxon>
        <taxon>Tremellales</taxon>
        <taxon>Cryptococcaceae</taxon>
        <taxon>Cryptococcus</taxon>
        <taxon>Cryptococcus gattii species complex</taxon>
    </lineage>
</organism>
<evidence type="ECO:0000313" key="2">
    <source>
        <dbReference type="Proteomes" id="UP000053392"/>
    </source>
</evidence>
<name>A0A0D0V0G1_9TREE</name>
<keyword evidence="2" id="KW-1185">Reference proteome</keyword>
<proteinExistence type="predicted"/>
<dbReference type="Proteomes" id="UP000053392">
    <property type="component" value="Unassembled WGS sequence"/>
</dbReference>
<dbReference type="AlphaFoldDB" id="A0A0D0V0G1"/>
<dbReference type="HOGENOM" id="CLU_2256402_0_0_1"/>
<accession>A0A0D0V0G1</accession>
<reference evidence="1 2" key="1">
    <citation type="submission" date="2015-01" db="EMBL/GenBank/DDBJ databases">
        <title>The Genome Sequence of Cryptococcus gattii Ram5.</title>
        <authorList>
            <consortium name="The Broad Institute Genomics Platform"/>
            <person name="Cuomo C."/>
            <person name="Litvintseva A."/>
            <person name="Chen Y."/>
            <person name="Heitman J."/>
            <person name="Sun S."/>
            <person name="Springer D."/>
            <person name="Dromer F."/>
            <person name="Young S."/>
            <person name="Zeng Q."/>
            <person name="Gargeya S."/>
            <person name="Abouelleil A."/>
            <person name="Alvarado L."/>
            <person name="Chapman S.B."/>
            <person name="Gainer-Dewar J."/>
            <person name="Goldberg J."/>
            <person name="Griggs A."/>
            <person name="Gujja S."/>
            <person name="Hansen M."/>
            <person name="Howarth C."/>
            <person name="Imamovic A."/>
            <person name="Larimer J."/>
            <person name="Murphy C."/>
            <person name="Naylor J."/>
            <person name="Pearson M."/>
            <person name="Priest M."/>
            <person name="Roberts A."/>
            <person name="Saif S."/>
            <person name="Shea T."/>
            <person name="Sykes S."/>
            <person name="Wortman J."/>
            <person name="Nusbaum C."/>
            <person name="Birren B."/>
        </authorList>
    </citation>
    <scope>NUCLEOTIDE SEQUENCE [LARGE SCALE GENOMIC DNA]</scope>
    <source>
        <strain evidence="1 2">Ram5</strain>
    </source>
</reference>
<sequence length="104" mass="11477">MTRKSARLDSTKLGMDGRHRVELQTSAMATVETLLPSTKQRVTAILHHDERLYVGLASGVLEVYLYSAPSRPQLLATHPLARRQLDQLAVLPVLNYLAVLAGES</sequence>
<feature type="non-terminal residue" evidence="1">
    <location>
        <position position="104"/>
    </location>
</feature>
<protein>
    <submittedName>
        <fullName evidence="1">Unplaced genomic scaffold supercont1.9, whole genome shotgun sequence</fullName>
    </submittedName>
</protein>
<gene>
    <name evidence="1" type="ORF">I313_03879</name>
</gene>
<evidence type="ECO:0000313" key="1">
    <source>
        <dbReference type="EMBL" id="KIR39959.1"/>
    </source>
</evidence>
<dbReference type="EMBL" id="KN847904">
    <property type="protein sequence ID" value="KIR39959.1"/>
    <property type="molecule type" value="Genomic_DNA"/>
</dbReference>